<reference evidence="2" key="1">
    <citation type="submission" date="2025-08" db="UniProtKB">
        <authorList>
            <consortium name="RefSeq"/>
        </authorList>
    </citation>
    <scope>IDENTIFICATION</scope>
</reference>
<evidence type="ECO:0000313" key="2">
    <source>
        <dbReference type="RefSeq" id="XP_045572907.1"/>
    </source>
</evidence>
<proteinExistence type="predicted"/>
<name>A0ABM3EPB6_SALSA</name>
<evidence type="ECO:0000313" key="1">
    <source>
        <dbReference type="Proteomes" id="UP001652741"/>
    </source>
</evidence>
<gene>
    <name evidence="2" type="primary">LOC106603138</name>
</gene>
<dbReference type="Proteomes" id="UP001652741">
    <property type="component" value="Chromosome ssa04"/>
</dbReference>
<accession>A0ABM3EPB6</accession>
<sequence length="125" mass="13911">MEDISQVCSVWVGSETGILKGVSLSKKHAFNFCEMNCLSRDQEVCVLGWGEPQETEVGTVNGTVKRFSTEKGIITETRRCGESNQGRFTGLAVTDRARITCVETGLQRVWKEGNTDTVNEQLLHR</sequence>
<protein>
    <submittedName>
        <fullName evidence="2">WD repeat-containing protein 74</fullName>
    </submittedName>
</protein>
<dbReference type="GeneID" id="106603138"/>
<keyword evidence="1" id="KW-1185">Reference proteome</keyword>
<organism evidence="1 2">
    <name type="scientific">Salmo salar</name>
    <name type="common">Atlantic salmon</name>
    <dbReference type="NCBI Taxonomy" id="8030"/>
    <lineage>
        <taxon>Eukaryota</taxon>
        <taxon>Metazoa</taxon>
        <taxon>Chordata</taxon>
        <taxon>Craniata</taxon>
        <taxon>Vertebrata</taxon>
        <taxon>Euteleostomi</taxon>
        <taxon>Actinopterygii</taxon>
        <taxon>Neopterygii</taxon>
        <taxon>Teleostei</taxon>
        <taxon>Protacanthopterygii</taxon>
        <taxon>Salmoniformes</taxon>
        <taxon>Salmonidae</taxon>
        <taxon>Salmoninae</taxon>
        <taxon>Salmo</taxon>
    </lineage>
</organism>
<dbReference type="RefSeq" id="XP_045572907.1">
    <property type="nucleotide sequence ID" value="XM_045716951.1"/>
</dbReference>